<dbReference type="Proteomes" id="UP000800035">
    <property type="component" value="Unassembled WGS sequence"/>
</dbReference>
<feature type="transmembrane region" description="Helical" evidence="1">
    <location>
        <begin position="247"/>
        <end position="267"/>
    </location>
</feature>
<accession>A0A6A5TV82</accession>
<keyword evidence="1" id="KW-0472">Membrane</keyword>
<keyword evidence="3" id="KW-1185">Reference proteome</keyword>
<proteinExistence type="predicted"/>
<evidence type="ECO:0000313" key="2">
    <source>
        <dbReference type="EMBL" id="KAF1956525.1"/>
    </source>
</evidence>
<dbReference type="PANTHER" id="PTHR37490:SF1">
    <property type="entry name" value="GLYCOSYLTRANSFERASE 2-LIKE DOMAIN-CONTAINING PROTEIN"/>
    <property type="match status" value="1"/>
</dbReference>
<evidence type="ECO:0000256" key="1">
    <source>
        <dbReference type="SAM" id="Phobius"/>
    </source>
</evidence>
<reference evidence="2" key="1">
    <citation type="journal article" date="2020" name="Stud. Mycol.">
        <title>101 Dothideomycetes genomes: a test case for predicting lifestyles and emergence of pathogens.</title>
        <authorList>
            <person name="Haridas S."/>
            <person name="Albert R."/>
            <person name="Binder M."/>
            <person name="Bloem J."/>
            <person name="Labutti K."/>
            <person name="Salamov A."/>
            <person name="Andreopoulos B."/>
            <person name="Baker S."/>
            <person name="Barry K."/>
            <person name="Bills G."/>
            <person name="Bluhm B."/>
            <person name="Cannon C."/>
            <person name="Castanera R."/>
            <person name="Culley D."/>
            <person name="Daum C."/>
            <person name="Ezra D."/>
            <person name="Gonzalez J."/>
            <person name="Henrissat B."/>
            <person name="Kuo A."/>
            <person name="Liang C."/>
            <person name="Lipzen A."/>
            <person name="Lutzoni F."/>
            <person name="Magnuson J."/>
            <person name="Mondo S."/>
            <person name="Nolan M."/>
            <person name="Ohm R."/>
            <person name="Pangilinan J."/>
            <person name="Park H.-J."/>
            <person name="Ramirez L."/>
            <person name="Alfaro M."/>
            <person name="Sun H."/>
            <person name="Tritt A."/>
            <person name="Yoshinaga Y."/>
            <person name="Zwiers L.-H."/>
            <person name="Turgeon B."/>
            <person name="Goodwin S."/>
            <person name="Spatafora J."/>
            <person name="Crous P."/>
            <person name="Grigoriev I."/>
        </authorList>
    </citation>
    <scope>NUCLEOTIDE SEQUENCE</scope>
    <source>
        <strain evidence="2">CBS 675.92</strain>
    </source>
</reference>
<dbReference type="OrthoDB" id="28755at2759"/>
<dbReference type="PANTHER" id="PTHR37490">
    <property type="entry name" value="EXPRESSED PROTEIN"/>
    <property type="match status" value="1"/>
</dbReference>
<evidence type="ECO:0000313" key="3">
    <source>
        <dbReference type="Proteomes" id="UP000800035"/>
    </source>
</evidence>
<feature type="transmembrane region" description="Helical" evidence="1">
    <location>
        <begin position="211"/>
        <end position="227"/>
    </location>
</feature>
<organism evidence="2 3">
    <name type="scientific">Byssothecium circinans</name>
    <dbReference type="NCBI Taxonomy" id="147558"/>
    <lineage>
        <taxon>Eukaryota</taxon>
        <taxon>Fungi</taxon>
        <taxon>Dikarya</taxon>
        <taxon>Ascomycota</taxon>
        <taxon>Pezizomycotina</taxon>
        <taxon>Dothideomycetes</taxon>
        <taxon>Pleosporomycetidae</taxon>
        <taxon>Pleosporales</taxon>
        <taxon>Massarineae</taxon>
        <taxon>Massarinaceae</taxon>
        <taxon>Byssothecium</taxon>
    </lineage>
</organism>
<dbReference type="AlphaFoldDB" id="A0A6A5TV82"/>
<sequence length="687" mass="76616">MTLGLNNQKYERSRLSHGFDTAERNRIPVWAVAATVSIITSRYLLVELNVHYPLHLHLLQLAAAGAITTVDYLQQEPSHSTPSLRRTSWREWFPFAIIAALMAVATVFSVQAVLHAQNLPTMLMLAAISPCVESLIHLVRSKAPRSRLEMARIAVVAIGSASILLGEYRLLVPVLESAIPAVVFIGLARAYRSMTIEKTSTAACDSQRTRILFCGSGLAITGLWALSRPDESWALFFHAMRMSDVPLLIFNCVATAIAMLLGQSILLPLDGAMNESQDHENASSVAEMLALLTMTGTVGIWSTLVLRRSYMSWAQFWFFMQAVLFITAKYALDSMRDRQERRKVYSIVPNGIDVENENCSAEVPGSPPENHGRQRSFFRRISNIVLAIAIPSIWIGYLALNFSDHIHQTVIKVPPILDVSYTPTADIQLVISMYKERVDEVARLISTLKAMPKLREASVQIYVKDNSADTDWIRMGTGADNVTTIPNIGREGETYLHHMLHNWDTLAAHTVFLQADIHNPREFYPRVRDYFDPARTGMLNLGWSGQVCNCDSCGDRYGFEDTTHLLPDLHSRINNATACDKVLLSYKGQFIASAKRIRGVDKSVYKDLHNAFVDPDSWAHQAAYLMGREDSMSAPVFGYTVERIWNVLMQCNDVDVAWKCASLVSGKRAGGTVEDCQCFDPDPVAAS</sequence>
<keyword evidence="1" id="KW-0812">Transmembrane</keyword>
<feature type="transmembrane region" description="Helical" evidence="1">
    <location>
        <begin position="381"/>
        <end position="400"/>
    </location>
</feature>
<keyword evidence="1" id="KW-1133">Transmembrane helix</keyword>
<feature type="transmembrane region" description="Helical" evidence="1">
    <location>
        <begin position="288"/>
        <end position="306"/>
    </location>
</feature>
<feature type="transmembrane region" description="Helical" evidence="1">
    <location>
        <begin position="312"/>
        <end position="332"/>
    </location>
</feature>
<dbReference type="EMBL" id="ML976991">
    <property type="protein sequence ID" value="KAF1956525.1"/>
    <property type="molecule type" value="Genomic_DNA"/>
</dbReference>
<gene>
    <name evidence="2" type="ORF">CC80DRAFT_444984</name>
</gene>
<protein>
    <submittedName>
        <fullName evidence="2">Uncharacterized protein</fullName>
    </submittedName>
</protein>
<feature type="transmembrane region" description="Helical" evidence="1">
    <location>
        <begin position="93"/>
        <end position="114"/>
    </location>
</feature>
<name>A0A6A5TV82_9PLEO</name>
<feature type="transmembrane region" description="Helical" evidence="1">
    <location>
        <begin position="174"/>
        <end position="191"/>
    </location>
</feature>